<reference evidence="3 4" key="1">
    <citation type="journal article" date="2014" name="PLoS Genet.">
        <title>Phylogenetically driven sequencing of extremely halophilic archaea reveals strategies for static and dynamic osmo-response.</title>
        <authorList>
            <person name="Becker E.A."/>
            <person name="Seitzer P.M."/>
            <person name="Tritt A."/>
            <person name="Larsen D."/>
            <person name="Krusor M."/>
            <person name="Yao A.I."/>
            <person name="Wu D."/>
            <person name="Madern D."/>
            <person name="Eisen J.A."/>
            <person name="Darling A.E."/>
            <person name="Facciotti M.T."/>
        </authorList>
    </citation>
    <scope>NUCLEOTIDE SEQUENCE [LARGE SCALE GENOMIC DNA]</scope>
    <source>
        <strain evidence="3 4">DSM 14210</strain>
    </source>
</reference>
<protein>
    <recommendedName>
        <fullName evidence="2">DUF7305 domain-containing protein</fullName>
    </recommendedName>
</protein>
<feature type="domain" description="DUF7305" evidence="2">
    <location>
        <begin position="522"/>
        <end position="585"/>
    </location>
</feature>
<proteinExistence type="predicted"/>
<dbReference type="Proteomes" id="UP000011523">
    <property type="component" value="Unassembled WGS sequence"/>
</dbReference>
<evidence type="ECO:0000313" key="3">
    <source>
        <dbReference type="EMBL" id="ELZ35637.1"/>
    </source>
</evidence>
<feature type="region of interest" description="Disordered" evidence="1">
    <location>
        <begin position="501"/>
        <end position="529"/>
    </location>
</feature>
<dbReference type="EMBL" id="AOJD01000060">
    <property type="protein sequence ID" value="ELZ35637.1"/>
    <property type="molecule type" value="Genomic_DNA"/>
</dbReference>
<comment type="caution">
    <text evidence="3">The sequence shown here is derived from an EMBL/GenBank/DDBJ whole genome shotgun (WGS) entry which is preliminary data.</text>
</comment>
<dbReference type="AlphaFoldDB" id="M0DLQ2"/>
<evidence type="ECO:0000256" key="1">
    <source>
        <dbReference type="SAM" id="MobiDB-lite"/>
    </source>
</evidence>
<evidence type="ECO:0000259" key="2">
    <source>
        <dbReference type="Pfam" id="PF23981"/>
    </source>
</evidence>
<sequence>MFGGERAQSEVLGTVLLLGLTVAVVGTTVALGGTALGDSQRTADLQRVEGAMTQMDSKASLVAHGESPSQRVSFGERRGTMSIDDDAGRMIVAENESGEEILNASLTALVYENDGTKVAYQGGGVWRSNGNHTSMVSQPEFHYRGETLTIPLITVANDSEVDSDRLTITANGTPKGHVERNPVVDDVTVTVTGDYHGGWASFFESRTDSRIVERGDNSVTVVLRTELIGNGVPQSLGVLGNSKFNLESIGSLSADSYDSAVAGPNDRTGNAVIAVGGSIDGPQGNGNQEEYITINGSLLAKDSIQPSPSGLKNGNHGIVTKNVTEGAEIDDPTPVDGYLFQAFSEYDDRYANESTVTYSDWTEVKDDEPVTEPATVGDDLEVDGTTESYRVEDAVLGVDNENDLSIEDGGSLTLEAAGGQAGFEFDDLEVESGELVLDTTDGDIDLFVDGGVSFGGESASPANLTVIGDGAVRLYARGDVSFRRDVNVDVGSGAELRLFHDDGDGDIDIGGEGDDDDPDDGGVSVTTGPNEPADAFWLFSNADEMEIDGSDDPVDITGTIYAPNAEVEDAEGAVTIRGALVVNSLGDSESDEDNDDNLSGLDLTIRYDEALATAEVFGEVERVPTITYLHVSTQDIRIESD</sequence>
<dbReference type="PATRIC" id="fig|1227485.3.peg.2236"/>
<dbReference type="RefSeq" id="WP_006629942.1">
    <property type="nucleotide sequence ID" value="NZ_AOJD01000060.1"/>
</dbReference>
<dbReference type="Pfam" id="PF23981">
    <property type="entry name" value="DUF7305"/>
    <property type="match status" value="2"/>
</dbReference>
<dbReference type="InterPro" id="IPR055729">
    <property type="entry name" value="DUF7305"/>
</dbReference>
<feature type="domain" description="DUF7305" evidence="2">
    <location>
        <begin position="391"/>
        <end position="510"/>
    </location>
</feature>
<gene>
    <name evidence="3" type="ORF">C472_11439</name>
</gene>
<dbReference type="InterPro" id="IPR055713">
    <property type="entry name" value="DUF7289"/>
</dbReference>
<accession>M0DLQ2</accession>
<feature type="compositionally biased region" description="Acidic residues" evidence="1">
    <location>
        <begin position="503"/>
        <end position="520"/>
    </location>
</feature>
<evidence type="ECO:0000313" key="4">
    <source>
        <dbReference type="Proteomes" id="UP000011523"/>
    </source>
</evidence>
<name>M0DLQ2_9EURY</name>
<dbReference type="Pfam" id="PF23960">
    <property type="entry name" value="DUF7289"/>
    <property type="match status" value="1"/>
</dbReference>
<organism evidence="3 4">
    <name type="scientific">Halorubrum tebenquichense DSM 14210</name>
    <dbReference type="NCBI Taxonomy" id="1227485"/>
    <lineage>
        <taxon>Archaea</taxon>
        <taxon>Methanobacteriati</taxon>
        <taxon>Methanobacteriota</taxon>
        <taxon>Stenosarchaea group</taxon>
        <taxon>Halobacteria</taxon>
        <taxon>Halobacteriales</taxon>
        <taxon>Haloferacaceae</taxon>
        <taxon>Halorubrum</taxon>
    </lineage>
</organism>
<dbReference type="OrthoDB" id="148042at2157"/>
<keyword evidence="4" id="KW-1185">Reference proteome</keyword>